<sequence>MHDVARLAGVSHMTVSRVLNNHPSVAESTRAKVQAAIDELGYRRNVAARTLVTRRSDTIGVITSGSSLYGPSTTLIAVERAAREAGYFVSVASLESIETSAVTGAIGHFVDQGVDGIVAIAPEAGPAHLAEPFRAQVPVVLVAAGAEPAAGVRIASVDQELGARLATRHLVELGHTRIGHVAGPDPWFDATARVRGWRRELKESRLRPGPVVAGDWTAEGGAAAARVMIRKGLPSALFVANDLMALGVIRALHDAGLSVPQDVSVVGFDDAPGSAYFVPGLTTVRQDLEALGAQCIEMLLDALGGAPADRPPIEPELVIRESTARL</sequence>
<dbReference type="GO" id="GO:0000976">
    <property type="term" value="F:transcription cis-regulatory region binding"/>
    <property type="evidence" value="ECO:0007669"/>
    <property type="project" value="TreeGrafter"/>
</dbReference>
<reference evidence="5 6" key="1">
    <citation type="submission" date="2019-11" db="EMBL/GenBank/DDBJ databases">
        <authorList>
            <person name="Jiang L.-Q."/>
        </authorList>
    </citation>
    <scope>NUCLEOTIDE SEQUENCE [LARGE SCALE GENOMIC DNA]</scope>
    <source>
        <strain evidence="5 6">YIM 132087</strain>
    </source>
</reference>
<evidence type="ECO:0000313" key="6">
    <source>
        <dbReference type="Proteomes" id="UP000460221"/>
    </source>
</evidence>
<dbReference type="AlphaFoldDB" id="A0A7K1FIT6"/>
<evidence type="ECO:0000256" key="2">
    <source>
        <dbReference type="ARBA" id="ARBA00023125"/>
    </source>
</evidence>
<gene>
    <name evidence="5" type="ORF">GIS00_08540</name>
</gene>
<dbReference type="PANTHER" id="PTHR30146:SF109">
    <property type="entry name" value="HTH-TYPE TRANSCRIPTIONAL REGULATOR GALS"/>
    <property type="match status" value="1"/>
</dbReference>
<evidence type="ECO:0000313" key="5">
    <source>
        <dbReference type="EMBL" id="MTD13990.1"/>
    </source>
</evidence>
<keyword evidence="3" id="KW-0804">Transcription</keyword>
<keyword evidence="2 5" id="KW-0238">DNA-binding</keyword>
<dbReference type="SMART" id="SM00354">
    <property type="entry name" value="HTH_LACI"/>
    <property type="match status" value="1"/>
</dbReference>
<dbReference type="InterPro" id="IPR010982">
    <property type="entry name" value="Lambda_DNA-bd_dom_sf"/>
</dbReference>
<keyword evidence="6" id="KW-1185">Reference proteome</keyword>
<dbReference type="Gene3D" id="1.10.260.40">
    <property type="entry name" value="lambda repressor-like DNA-binding domains"/>
    <property type="match status" value="1"/>
</dbReference>
<dbReference type="Pfam" id="PF13377">
    <property type="entry name" value="Peripla_BP_3"/>
    <property type="match status" value="1"/>
</dbReference>
<dbReference type="SUPFAM" id="SSF53822">
    <property type="entry name" value="Periplasmic binding protein-like I"/>
    <property type="match status" value="1"/>
</dbReference>
<dbReference type="SUPFAM" id="SSF47413">
    <property type="entry name" value="lambda repressor-like DNA-binding domains"/>
    <property type="match status" value="1"/>
</dbReference>
<dbReference type="InterPro" id="IPR028082">
    <property type="entry name" value="Peripla_BP_I"/>
</dbReference>
<dbReference type="GO" id="GO:0003700">
    <property type="term" value="F:DNA-binding transcription factor activity"/>
    <property type="evidence" value="ECO:0007669"/>
    <property type="project" value="TreeGrafter"/>
</dbReference>
<dbReference type="PROSITE" id="PS00356">
    <property type="entry name" value="HTH_LACI_1"/>
    <property type="match status" value="1"/>
</dbReference>
<dbReference type="Proteomes" id="UP000460221">
    <property type="component" value="Unassembled WGS sequence"/>
</dbReference>
<dbReference type="InterPro" id="IPR000843">
    <property type="entry name" value="HTH_LacI"/>
</dbReference>
<organism evidence="5 6">
    <name type="scientific">Nakamurella alba</name>
    <dbReference type="NCBI Taxonomy" id="2665158"/>
    <lineage>
        <taxon>Bacteria</taxon>
        <taxon>Bacillati</taxon>
        <taxon>Actinomycetota</taxon>
        <taxon>Actinomycetes</taxon>
        <taxon>Nakamurellales</taxon>
        <taxon>Nakamurellaceae</taxon>
        <taxon>Nakamurella</taxon>
    </lineage>
</organism>
<dbReference type="CDD" id="cd01392">
    <property type="entry name" value="HTH_LacI"/>
    <property type="match status" value="1"/>
</dbReference>
<dbReference type="PANTHER" id="PTHR30146">
    <property type="entry name" value="LACI-RELATED TRANSCRIPTIONAL REPRESSOR"/>
    <property type="match status" value="1"/>
</dbReference>
<comment type="caution">
    <text evidence="5">The sequence shown here is derived from an EMBL/GenBank/DDBJ whole genome shotgun (WGS) entry which is preliminary data.</text>
</comment>
<keyword evidence="1" id="KW-0805">Transcription regulation</keyword>
<dbReference type="PROSITE" id="PS50932">
    <property type="entry name" value="HTH_LACI_2"/>
    <property type="match status" value="1"/>
</dbReference>
<dbReference type="InterPro" id="IPR046335">
    <property type="entry name" value="LacI/GalR-like_sensor"/>
</dbReference>
<dbReference type="Pfam" id="PF00356">
    <property type="entry name" value="LacI"/>
    <property type="match status" value="1"/>
</dbReference>
<evidence type="ECO:0000256" key="3">
    <source>
        <dbReference type="ARBA" id="ARBA00023163"/>
    </source>
</evidence>
<proteinExistence type="predicted"/>
<accession>A0A7K1FIT6</accession>
<evidence type="ECO:0000259" key="4">
    <source>
        <dbReference type="PROSITE" id="PS50932"/>
    </source>
</evidence>
<evidence type="ECO:0000256" key="1">
    <source>
        <dbReference type="ARBA" id="ARBA00023015"/>
    </source>
</evidence>
<dbReference type="Gene3D" id="3.40.50.2300">
    <property type="match status" value="2"/>
</dbReference>
<dbReference type="EMBL" id="WLYK01000001">
    <property type="protein sequence ID" value="MTD13990.1"/>
    <property type="molecule type" value="Genomic_DNA"/>
</dbReference>
<dbReference type="CDD" id="cd01574">
    <property type="entry name" value="PBP1_LacI"/>
    <property type="match status" value="1"/>
</dbReference>
<protein>
    <submittedName>
        <fullName evidence="5">LacI family DNA-binding transcriptional regulator</fullName>
    </submittedName>
</protein>
<name>A0A7K1FIT6_9ACTN</name>
<feature type="domain" description="HTH lacI-type" evidence="4">
    <location>
        <begin position="1"/>
        <end position="53"/>
    </location>
</feature>